<comment type="caution">
    <text evidence="2">The sequence shown here is derived from an EMBL/GenBank/DDBJ whole genome shotgun (WGS) entry which is preliminary data.</text>
</comment>
<proteinExistence type="predicted"/>
<keyword evidence="1" id="KW-0472">Membrane</keyword>
<keyword evidence="3" id="KW-1185">Reference proteome</keyword>
<dbReference type="AlphaFoldDB" id="A0A315Z8V8"/>
<dbReference type="RefSeq" id="WP_146201717.1">
    <property type="nucleotide sequence ID" value="NZ_QGDO01000004.1"/>
</dbReference>
<protein>
    <submittedName>
        <fullName evidence="2">Uncharacterized protein</fullName>
    </submittedName>
</protein>
<sequence>MASLYADHIGLVHLVAACFSLFYGTLILILKKGTKLHKVSGYIYVLGMLTVIATAFMIYRLFGGFGPFHVTTIISLVTLSVGMLPIFLKKYIKNWKYLHFSFMYWSVIGLYAAFVAELFVRVKVAGVSIWEGMTFATTAVMLVGIIFFAYRKEHWKKVFETQIEKTNSDFVEEIDPTTGFPKDFFSR</sequence>
<gene>
    <name evidence="2" type="ORF">BC781_104261</name>
</gene>
<feature type="transmembrane region" description="Helical" evidence="1">
    <location>
        <begin position="100"/>
        <end position="120"/>
    </location>
</feature>
<name>A0A315Z8V8_SEDFL</name>
<feature type="transmembrane region" description="Helical" evidence="1">
    <location>
        <begin position="68"/>
        <end position="88"/>
    </location>
</feature>
<evidence type="ECO:0000313" key="2">
    <source>
        <dbReference type="EMBL" id="PWJ40995.1"/>
    </source>
</evidence>
<reference evidence="2 3" key="1">
    <citation type="submission" date="2018-03" db="EMBL/GenBank/DDBJ databases">
        <title>Genomic Encyclopedia of Archaeal and Bacterial Type Strains, Phase II (KMG-II): from individual species to whole genera.</title>
        <authorList>
            <person name="Goeker M."/>
        </authorList>
    </citation>
    <scope>NUCLEOTIDE SEQUENCE [LARGE SCALE GENOMIC DNA]</scope>
    <source>
        <strain evidence="2 3">DSM 28229</strain>
    </source>
</reference>
<feature type="transmembrane region" description="Helical" evidence="1">
    <location>
        <begin position="132"/>
        <end position="150"/>
    </location>
</feature>
<accession>A0A315Z8V8</accession>
<keyword evidence="1" id="KW-1133">Transmembrane helix</keyword>
<evidence type="ECO:0000313" key="3">
    <source>
        <dbReference type="Proteomes" id="UP000245535"/>
    </source>
</evidence>
<keyword evidence="1" id="KW-0812">Transmembrane</keyword>
<dbReference type="Proteomes" id="UP000245535">
    <property type="component" value="Unassembled WGS sequence"/>
</dbReference>
<feature type="transmembrane region" description="Helical" evidence="1">
    <location>
        <begin position="42"/>
        <end position="62"/>
    </location>
</feature>
<organism evidence="2 3">
    <name type="scientific">Sediminitomix flava</name>
    <dbReference type="NCBI Taxonomy" id="379075"/>
    <lineage>
        <taxon>Bacteria</taxon>
        <taxon>Pseudomonadati</taxon>
        <taxon>Bacteroidota</taxon>
        <taxon>Cytophagia</taxon>
        <taxon>Cytophagales</taxon>
        <taxon>Flammeovirgaceae</taxon>
        <taxon>Sediminitomix</taxon>
    </lineage>
</organism>
<evidence type="ECO:0000256" key="1">
    <source>
        <dbReference type="SAM" id="Phobius"/>
    </source>
</evidence>
<dbReference type="OrthoDB" id="6385003at2"/>
<feature type="transmembrane region" description="Helical" evidence="1">
    <location>
        <begin position="12"/>
        <end position="30"/>
    </location>
</feature>
<dbReference type="EMBL" id="QGDO01000004">
    <property type="protein sequence ID" value="PWJ40995.1"/>
    <property type="molecule type" value="Genomic_DNA"/>
</dbReference>